<organism evidence="1 2">
    <name type="scientific">Phytophthora megakarya</name>
    <dbReference type="NCBI Taxonomy" id="4795"/>
    <lineage>
        <taxon>Eukaryota</taxon>
        <taxon>Sar</taxon>
        <taxon>Stramenopiles</taxon>
        <taxon>Oomycota</taxon>
        <taxon>Peronosporomycetes</taxon>
        <taxon>Peronosporales</taxon>
        <taxon>Peronosporaceae</taxon>
        <taxon>Phytophthora</taxon>
    </lineage>
</organism>
<dbReference type="EMBL" id="NBNE01002922">
    <property type="protein sequence ID" value="OWZ09079.1"/>
    <property type="molecule type" value="Genomic_DNA"/>
</dbReference>
<keyword evidence="2" id="KW-1185">Reference proteome</keyword>
<gene>
    <name evidence="1" type="ORF">PHMEG_00018276</name>
</gene>
<dbReference type="Proteomes" id="UP000198211">
    <property type="component" value="Unassembled WGS sequence"/>
</dbReference>
<reference evidence="2" key="1">
    <citation type="submission" date="2017-03" db="EMBL/GenBank/DDBJ databases">
        <title>Phytopthora megakarya and P. palmivora, two closely related causual agents of cacao black pod achieved similar genome size and gene model numbers by different mechanisms.</title>
        <authorList>
            <person name="Ali S."/>
            <person name="Shao J."/>
            <person name="Larry D.J."/>
            <person name="Kronmiller B."/>
            <person name="Shen D."/>
            <person name="Strem M.D."/>
            <person name="Melnick R.L."/>
            <person name="Guiltinan M.J."/>
            <person name="Tyler B.M."/>
            <person name="Meinhardt L.W."/>
            <person name="Bailey B.A."/>
        </authorList>
    </citation>
    <scope>NUCLEOTIDE SEQUENCE [LARGE SCALE GENOMIC DNA]</scope>
    <source>
        <strain evidence="2">zdho120</strain>
    </source>
</reference>
<evidence type="ECO:0000313" key="2">
    <source>
        <dbReference type="Proteomes" id="UP000198211"/>
    </source>
</evidence>
<accession>A0A225VVR4</accession>
<name>A0A225VVR4_9STRA</name>
<proteinExistence type="predicted"/>
<sequence length="96" mass="11160">MKNDQDGSRPRDPRKCVRKPYNACNLPSIGIRNLFCSIGFFTGRKTLAAAGLLFEQVKNRLPFQTNSNKRRTHILERLSWQTLPRELKSRIPTYLI</sequence>
<dbReference type="AlphaFoldDB" id="A0A225VVR4"/>
<evidence type="ECO:0000313" key="1">
    <source>
        <dbReference type="EMBL" id="OWZ09079.1"/>
    </source>
</evidence>
<comment type="caution">
    <text evidence="1">The sequence shown here is derived from an EMBL/GenBank/DDBJ whole genome shotgun (WGS) entry which is preliminary data.</text>
</comment>
<protein>
    <submittedName>
        <fullName evidence="1">Uncharacterized protein</fullName>
    </submittedName>
</protein>